<evidence type="ECO:0000313" key="3">
    <source>
        <dbReference type="Proteomes" id="UP000034952"/>
    </source>
</evidence>
<organism evidence="2 3">
    <name type="scientific">Candidatus Nomurabacteria bacterium GW2011_GWE1_35_16</name>
    <dbReference type="NCBI Taxonomy" id="1618761"/>
    <lineage>
        <taxon>Bacteria</taxon>
        <taxon>Candidatus Nomuraibacteriota</taxon>
    </lineage>
</organism>
<sequence>MAKRETGLSPHTKSPRSHKTAKRLVIKNTMLANKIDKKKSVAKRAK</sequence>
<reference evidence="2 3" key="1">
    <citation type="journal article" date="2015" name="Nature">
        <title>rRNA introns, odd ribosomes, and small enigmatic genomes across a large radiation of phyla.</title>
        <authorList>
            <person name="Brown C.T."/>
            <person name="Hug L.A."/>
            <person name="Thomas B.C."/>
            <person name="Sharon I."/>
            <person name="Castelle C.J."/>
            <person name="Singh A."/>
            <person name="Wilkins M.J."/>
            <person name="Williams K.H."/>
            <person name="Banfield J.F."/>
        </authorList>
    </citation>
    <scope>NUCLEOTIDE SEQUENCE [LARGE SCALE GENOMIC DNA]</scope>
</reference>
<feature type="region of interest" description="Disordered" evidence="1">
    <location>
        <begin position="1"/>
        <end position="21"/>
    </location>
</feature>
<evidence type="ECO:0000313" key="2">
    <source>
        <dbReference type="EMBL" id="KKP66958.1"/>
    </source>
</evidence>
<comment type="caution">
    <text evidence="2">The sequence shown here is derived from an EMBL/GenBank/DDBJ whole genome shotgun (WGS) entry which is preliminary data.</text>
</comment>
<dbReference type="AlphaFoldDB" id="A0A0G0BBU0"/>
<dbReference type="EMBL" id="LBPY01000001">
    <property type="protein sequence ID" value="KKP66958.1"/>
    <property type="molecule type" value="Genomic_DNA"/>
</dbReference>
<protein>
    <submittedName>
        <fullName evidence="2">Uncharacterized protein</fullName>
    </submittedName>
</protein>
<proteinExistence type="predicted"/>
<gene>
    <name evidence="2" type="ORF">UR64_C0001G0037</name>
</gene>
<name>A0A0G0BBU0_9BACT</name>
<dbReference type="Proteomes" id="UP000034952">
    <property type="component" value="Unassembled WGS sequence"/>
</dbReference>
<accession>A0A0G0BBU0</accession>
<evidence type="ECO:0000256" key="1">
    <source>
        <dbReference type="SAM" id="MobiDB-lite"/>
    </source>
</evidence>